<dbReference type="Proteomes" id="UP000326671">
    <property type="component" value="Unassembled WGS sequence"/>
</dbReference>
<evidence type="ECO:0000313" key="2">
    <source>
        <dbReference type="EMBL" id="KAA9012679.1"/>
    </source>
</evidence>
<evidence type="ECO:0000313" key="3">
    <source>
        <dbReference type="Proteomes" id="UP000326671"/>
    </source>
</evidence>
<evidence type="ECO:0000256" key="1">
    <source>
        <dbReference type="SAM" id="Phobius"/>
    </source>
</evidence>
<keyword evidence="1" id="KW-0472">Membrane</keyword>
<dbReference type="EMBL" id="VYKL01000059">
    <property type="protein sequence ID" value="KAA9012679.1"/>
    <property type="molecule type" value="Genomic_DNA"/>
</dbReference>
<name>A0A5J5GW33_9BACI</name>
<comment type="caution">
    <text evidence="2">The sequence shown here is derived from an EMBL/GenBank/DDBJ whole genome shotgun (WGS) entry which is preliminary data.</text>
</comment>
<dbReference type="NCBIfam" id="NF033232">
    <property type="entry name" value="small_YtzI"/>
    <property type="match status" value="1"/>
</dbReference>
<dbReference type="InterPro" id="IPR047753">
    <property type="entry name" value="YtzI-like"/>
</dbReference>
<protein>
    <submittedName>
        <fullName evidence="2">YtzI protein</fullName>
    </submittedName>
</protein>
<organism evidence="2 3">
    <name type="scientific">Niallia endozanthoxylica</name>
    <dbReference type="NCBI Taxonomy" id="2036016"/>
    <lineage>
        <taxon>Bacteria</taxon>
        <taxon>Bacillati</taxon>
        <taxon>Bacillota</taxon>
        <taxon>Bacilli</taxon>
        <taxon>Bacillales</taxon>
        <taxon>Bacillaceae</taxon>
        <taxon>Niallia</taxon>
    </lineage>
</organism>
<keyword evidence="3" id="KW-1185">Reference proteome</keyword>
<keyword evidence="1" id="KW-0812">Transmembrane</keyword>
<sequence>MVTVLIISIIIVLLVLIVSLKVTNKAYQYKHTIDPPAEDLNHSKHERKTDA</sequence>
<keyword evidence="1" id="KW-1133">Transmembrane helix</keyword>
<dbReference type="RefSeq" id="WP_150442757.1">
    <property type="nucleotide sequence ID" value="NZ_VYKL01000059.1"/>
</dbReference>
<accession>A0A5J5GW33</accession>
<proteinExistence type="predicted"/>
<feature type="transmembrane region" description="Helical" evidence="1">
    <location>
        <begin position="6"/>
        <end position="23"/>
    </location>
</feature>
<dbReference type="AlphaFoldDB" id="A0A5J5GW33"/>
<gene>
    <name evidence="2" type="primary">ytzI</name>
    <name evidence="2" type="ORF">F4V44_25340</name>
</gene>
<reference evidence="2 3" key="1">
    <citation type="submission" date="2019-09" db="EMBL/GenBank/DDBJ databases">
        <title>Whole genome sequences of isolates from the Mars Exploration Rovers.</title>
        <authorList>
            <person name="Seuylemezian A."/>
            <person name="Vaishampayan P."/>
        </authorList>
    </citation>
    <scope>NUCLEOTIDE SEQUENCE [LARGE SCALE GENOMIC DNA]</scope>
    <source>
        <strain evidence="2 3">MER_TA_151</strain>
    </source>
</reference>